<evidence type="ECO:0000256" key="4">
    <source>
        <dbReference type="ARBA" id="ARBA00023163"/>
    </source>
</evidence>
<keyword evidence="3" id="KW-0238">DNA-binding</keyword>
<keyword evidence="7" id="KW-1185">Reference proteome</keyword>
<dbReference type="Pfam" id="PF00126">
    <property type="entry name" value="HTH_1"/>
    <property type="match status" value="1"/>
</dbReference>
<dbReference type="FunFam" id="1.10.10.10:FF:000001">
    <property type="entry name" value="LysR family transcriptional regulator"/>
    <property type="match status" value="1"/>
</dbReference>
<keyword evidence="4" id="KW-0804">Transcription</keyword>
<dbReference type="InterPro" id="IPR005119">
    <property type="entry name" value="LysR_subst-bd"/>
</dbReference>
<evidence type="ECO:0000256" key="1">
    <source>
        <dbReference type="ARBA" id="ARBA00009437"/>
    </source>
</evidence>
<name>A0A9X1VPY7_9BURK</name>
<dbReference type="PANTHER" id="PTHR30346:SF0">
    <property type="entry name" value="HCA OPERON TRANSCRIPTIONAL ACTIVATOR HCAR"/>
    <property type="match status" value="1"/>
</dbReference>
<protein>
    <submittedName>
        <fullName evidence="6">LysR family transcriptional regulator</fullName>
    </submittedName>
</protein>
<dbReference type="InterPro" id="IPR000847">
    <property type="entry name" value="LysR_HTH_N"/>
</dbReference>
<dbReference type="Proteomes" id="UP001139447">
    <property type="component" value="Unassembled WGS sequence"/>
</dbReference>
<sequence>MDARQLETFLVVAQELNLRQAGRQLKVSQPAVTSQLQELESELGFPLVIREQQRLVGLTPAGQAYREAARTLLAELRAARRSAMSIARGKAIAVRVGIAEEVASTSGYWVAFRELQKHHVHMAFQFIELPVLDLPDAVRRGTVDLALTIDGPGQDGLEVTELWAQEWLALLPQGHPLAARARLVPADMAGVPLVLGVRQSLAGGHDLIERAFERAKVVPDVRFRALRRSTMLILVNSGVAATFVPPTVGAMRLPCTDSVPFEAPALKIVALSLGDRTSAGVRELWEELRQATSNFTYTPPARP</sequence>
<dbReference type="PROSITE" id="PS50931">
    <property type="entry name" value="HTH_LYSR"/>
    <property type="match status" value="1"/>
</dbReference>
<proteinExistence type="inferred from homology"/>
<dbReference type="SUPFAM" id="SSF53850">
    <property type="entry name" value="Periplasmic binding protein-like II"/>
    <property type="match status" value="1"/>
</dbReference>
<dbReference type="CDD" id="cd08414">
    <property type="entry name" value="PBP2_LTTR_aromatics_like"/>
    <property type="match status" value="1"/>
</dbReference>
<reference evidence="6" key="1">
    <citation type="submission" date="2022-03" db="EMBL/GenBank/DDBJ databases">
        <authorList>
            <person name="Woo C.Y."/>
        </authorList>
    </citation>
    <scope>NUCLEOTIDE SEQUENCE</scope>
    <source>
        <strain evidence="6">CYS-02</strain>
    </source>
</reference>
<evidence type="ECO:0000259" key="5">
    <source>
        <dbReference type="PROSITE" id="PS50931"/>
    </source>
</evidence>
<accession>A0A9X1VPY7</accession>
<dbReference type="RefSeq" id="WP_243302858.1">
    <property type="nucleotide sequence ID" value="NZ_JALGBI010000001.1"/>
</dbReference>
<organism evidence="6 7">
    <name type="scientific">Variovorax terrae</name>
    <dbReference type="NCBI Taxonomy" id="2923278"/>
    <lineage>
        <taxon>Bacteria</taxon>
        <taxon>Pseudomonadati</taxon>
        <taxon>Pseudomonadota</taxon>
        <taxon>Betaproteobacteria</taxon>
        <taxon>Burkholderiales</taxon>
        <taxon>Comamonadaceae</taxon>
        <taxon>Variovorax</taxon>
    </lineage>
</organism>
<gene>
    <name evidence="6" type="ORF">MMF98_00435</name>
</gene>
<dbReference type="Pfam" id="PF03466">
    <property type="entry name" value="LysR_substrate"/>
    <property type="match status" value="1"/>
</dbReference>
<dbReference type="Gene3D" id="3.40.190.290">
    <property type="match status" value="1"/>
</dbReference>
<dbReference type="PRINTS" id="PR00039">
    <property type="entry name" value="HTHLYSR"/>
</dbReference>
<dbReference type="EMBL" id="JALGBI010000001">
    <property type="protein sequence ID" value="MCJ0761671.1"/>
    <property type="molecule type" value="Genomic_DNA"/>
</dbReference>
<dbReference type="GO" id="GO:0003700">
    <property type="term" value="F:DNA-binding transcription factor activity"/>
    <property type="evidence" value="ECO:0007669"/>
    <property type="project" value="InterPro"/>
</dbReference>
<dbReference type="AlphaFoldDB" id="A0A9X1VPY7"/>
<keyword evidence="2" id="KW-0805">Transcription regulation</keyword>
<evidence type="ECO:0000256" key="2">
    <source>
        <dbReference type="ARBA" id="ARBA00023015"/>
    </source>
</evidence>
<dbReference type="GO" id="GO:0032993">
    <property type="term" value="C:protein-DNA complex"/>
    <property type="evidence" value="ECO:0007669"/>
    <property type="project" value="TreeGrafter"/>
</dbReference>
<evidence type="ECO:0000313" key="7">
    <source>
        <dbReference type="Proteomes" id="UP001139447"/>
    </source>
</evidence>
<dbReference type="PANTHER" id="PTHR30346">
    <property type="entry name" value="TRANSCRIPTIONAL DUAL REGULATOR HCAR-RELATED"/>
    <property type="match status" value="1"/>
</dbReference>
<dbReference type="Gene3D" id="1.10.10.10">
    <property type="entry name" value="Winged helix-like DNA-binding domain superfamily/Winged helix DNA-binding domain"/>
    <property type="match status" value="1"/>
</dbReference>
<comment type="caution">
    <text evidence="6">The sequence shown here is derived from an EMBL/GenBank/DDBJ whole genome shotgun (WGS) entry which is preliminary data.</text>
</comment>
<evidence type="ECO:0000256" key="3">
    <source>
        <dbReference type="ARBA" id="ARBA00023125"/>
    </source>
</evidence>
<comment type="similarity">
    <text evidence="1">Belongs to the LysR transcriptional regulatory family.</text>
</comment>
<evidence type="ECO:0000313" key="6">
    <source>
        <dbReference type="EMBL" id="MCJ0761671.1"/>
    </source>
</evidence>
<feature type="domain" description="HTH lysR-type" evidence="5">
    <location>
        <begin position="1"/>
        <end position="58"/>
    </location>
</feature>
<dbReference type="GO" id="GO:0003677">
    <property type="term" value="F:DNA binding"/>
    <property type="evidence" value="ECO:0007669"/>
    <property type="project" value="UniProtKB-KW"/>
</dbReference>
<dbReference type="InterPro" id="IPR036388">
    <property type="entry name" value="WH-like_DNA-bd_sf"/>
</dbReference>
<dbReference type="SUPFAM" id="SSF46785">
    <property type="entry name" value="Winged helix' DNA-binding domain"/>
    <property type="match status" value="1"/>
</dbReference>
<dbReference type="InterPro" id="IPR036390">
    <property type="entry name" value="WH_DNA-bd_sf"/>
</dbReference>